<dbReference type="InterPro" id="IPR047262">
    <property type="entry name" value="PRX-like1"/>
</dbReference>
<protein>
    <submittedName>
        <fullName evidence="3">Peroxiredoxin</fullName>
    </submittedName>
</protein>
<evidence type="ECO:0000313" key="4">
    <source>
        <dbReference type="Proteomes" id="UP000240708"/>
    </source>
</evidence>
<evidence type="ECO:0000256" key="1">
    <source>
        <dbReference type="SAM" id="SignalP"/>
    </source>
</evidence>
<dbReference type="CDD" id="cd02969">
    <property type="entry name" value="PRX_like1"/>
    <property type="match status" value="1"/>
</dbReference>
<name>A0A2P8DTD5_9BACT</name>
<dbReference type="InterPro" id="IPR013766">
    <property type="entry name" value="Thioredoxin_domain"/>
</dbReference>
<dbReference type="Gene3D" id="3.40.30.10">
    <property type="entry name" value="Glutaredoxin"/>
    <property type="match status" value="1"/>
</dbReference>
<feature type="chain" id="PRO_5015113783" evidence="1">
    <location>
        <begin position="23"/>
        <end position="208"/>
    </location>
</feature>
<dbReference type="RefSeq" id="WP_106568778.1">
    <property type="nucleotide sequence ID" value="NZ_JAUVYL010000069.1"/>
</dbReference>
<dbReference type="EMBL" id="PYGF01000015">
    <property type="protein sequence ID" value="PSL00459.1"/>
    <property type="molecule type" value="Genomic_DNA"/>
</dbReference>
<organism evidence="3 4">
    <name type="scientific">Cecembia rubra</name>
    <dbReference type="NCBI Taxonomy" id="1485585"/>
    <lineage>
        <taxon>Bacteria</taxon>
        <taxon>Pseudomonadati</taxon>
        <taxon>Bacteroidota</taxon>
        <taxon>Cytophagia</taxon>
        <taxon>Cytophagales</taxon>
        <taxon>Cyclobacteriaceae</taxon>
        <taxon>Cecembia</taxon>
    </lineage>
</organism>
<feature type="domain" description="Thioredoxin" evidence="2">
    <location>
        <begin position="28"/>
        <end position="181"/>
    </location>
</feature>
<keyword evidence="1" id="KW-0732">Signal</keyword>
<dbReference type="PROSITE" id="PS51352">
    <property type="entry name" value="THIOREDOXIN_2"/>
    <property type="match status" value="1"/>
</dbReference>
<dbReference type="PANTHER" id="PTHR43640">
    <property type="entry name" value="OS07G0260300 PROTEIN"/>
    <property type="match status" value="1"/>
</dbReference>
<keyword evidence="4" id="KW-1185">Reference proteome</keyword>
<dbReference type="PANTHER" id="PTHR43640:SF1">
    <property type="entry name" value="THIOREDOXIN-DEPENDENT PEROXIREDOXIN"/>
    <property type="match status" value="1"/>
</dbReference>
<dbReference type="SUPFAM" id="SSF52833">
    <property type="entry name" value="Thioredoxin-like"/>
    <property type="match status" value="1"/>
</dbReference>
<dbReference type="OrthoDB" id="9809746at2"/>
<dbReference type="InterPro" id="IPR000866">
    <property type="entry name" value="AhpC/TSA"/>
</dbReference>
<gene>
    <name evidence="3" type="ORF">CLV48_11511</name>
</gene>
<evidence type="ECO:0000259" key="2">
    <source>
        <dbReference type="PROSITE" id="PS51352"/>
    </source>
</evidence>
<dbReference type="Pfam" id="PF00578">
    <property type="entry name" value="AhpC-TSA"/>
    <property type="match status" value="1"/>
</dbReference>
<reference evidence="3 4" key="1">
    <citation type="submission" date="2018-03" db="EMBL/GenBank/DDBJ databases">
        <title>Genomic Encyclopedia of Archaeal and Bacterial Type Strains, Phase II (KMG-II): from individual species to whole genera.</title>
        <authorList>
            <person name="Goeker M."/>
        </authorList>
    </citation>
    <scope>NUCLEOTIDE SEQUENCE [LARGE SCALE GENOMIC DNA]</scope>
    <source>
        <strain evidence="3 4">DSM 28057</strain>
    </source>
</reference>
<evidence type="ECO:0000313" key="3">
    <source>
        <dbReference type="EMBL" id="PSL00459.1"/>
    </source>
</evidence>
<sequence length="208" mass="23067">MKKLTALLLFCVMVFSGSSVLAQDSQGYKIGDKASDFKLQSVDGSWVSLSALRNAKGAIVIFSCNTCPYVVAYEDRMIELHNKYAAMGYPVIAINSNDDKLSPGDSFDKMKERSKDKDFPFAYVYDKTQEVIKAYGGTRTPHVYILNKEGNDFVVKYIGAIDNNYQDASAVTERYVENALADLMNGRKVATSTTKAIGCTIKWTKKAE</sequence>
<proteinExistence type="predicted"/>
<accession>A0A2P8DTD5</accession>
<dbReference type="GO" id="GO:0016209">
    <property type="term" value="F:antioxidant activity"/>
    <property type="evidence" value="ECO:0007669"/>
    <property type="project" value="InterPro"/>
</dbReference>
<feature type="signal peptide" evidence="1">
    <location>
        <begin position="1"/>
        <end position="22"/>
    </location>
</feature>
<dbReference type="Proteomes" id="UP000240708">
    <property type="component" value="Unassembled WGS sequence"/>
</dbReference>
<dbReference type="InterPro" id="IPR036249">
    <property type="entry name" value="Thioredoxin-like_sf"/>
</dbReference>
<dbReference type="AlphaFoldDB" id="A0A2P8DTD5"/>
<comment type="caution">
    <text evidence="3">The sequence shown here is derived from an EMBL/GenBank/DDBJ whole genome shotgun (WGS) entry which is preliminary data.</text>
</comment>
<dbReference type="GO" id="GO:0016491">
    <property type="term" value="F:oxidoreductase activity"/>
    <property type="evidence" value="ECO:0007669"/>
    <property type="project" value="InterPro"/>
</dbReference>